<dbReference type="EMBL" id="KB528134">
    <property type="protein sequence ID" value="EMP35648.1"/>
    <property type="molecule type" value="Genomic_DNA"/>
</dbReference>
<keyword evidence="2" id="KW-1185">Reference proteome</keyword>
<accession>M7BU75</accession>
<evidence type="ECO:0000313" key="1">
    <source>
        <dbReference type="EMBL" id="EMP35648.1"/>
    </source>
</evidence>
<evidence type="ECO:0000313" key="2">
    <source>
        <dbReference type="Proteomes" id="UP000031443"/>
    </source>
</evidence>
<sequence length="96" mass="10972">MTDVDGRCECLFHTPERHKLYRSVSLLLSAADVSVIPESNTSESIAFTPRVGQTPIFEKLDDMLKTQLNVMMRNRNHKGEEEVLTLKEYCNKPVAF</sequence>
<protein>
    <submittedName>
        <fullName evidence="1">Uncharacterized protein</fullName>
    </submittedName>
</protein>
<proteinExistence type="predicted"/>
<reference evidence="2" key="1">
    <citation type="journal article" date="2013" name="Nat. Genet.">
        <title>The draft genomes of soft-shell turtle and green sea turtle yield insights into the development and evolution of the turtle-specific body plan.</title>
        <authorList>
            <person name="Wang Z."/>
            <person name="Pascual-Anaya J."/>
            <person name="Zadissa A."/>
            <person name="Li W."/>
            <person name="Niimura Y."/>
            <person name="Huang Z."/>
            <person name="Li C."/>
            <person name="White S."/>
            <person name="Xiong Z."/>
            <person name="Fang D."/>
            <person name="Wang B."/>
            <person name="Ming Y."/>
            <person name="Chen Y."/>
            <person name="Zheng Y."/>
            <person name="Kuraku S."/>
            <person name="Pignatelli M."/>
            <person name="Herrero J."/>
            <person name="Beal K."/>
            <person name="Nozawa M."/>
            <person name="Li Q."/>
            <person name="Wang J."/>
            <person name="Zhang H."/>
            <person name="Yu L."/>
            <person name="Shigenobu S."/>
            <person name="Wang J."/>
            <person name="Liu J."/>
            <person name="Flicek P."/>
            <person name="Searle S."/>
            <person name="Wang J."/>
            <person name="Kuratani S."/>
            <person name="Yin Y."/>
            <person name="Aken B."/>
            <person name="Zhang G."/>
            <person name="Irie N."/>
        </authorList>
    </citation>
    <scope>NUCLEOTIDE SEQUENCE [LARGE SCALE GENOMIC DNA]</scope>
</reference>
<gene>
    <name evidence="1" type="ORF">UY3_07180</name>
</gene>
<dbReference type="Proteomes" id="UP000031443">
    <property type="component" value="Unassembled WGS sequence"/>
</dbReference>
<dbReference type="AlphaFoldDB" id="M7BU75"/>
<organism evidence="1 2">
    <name type="scientific">Chelonia mydas</name>
    <name type="common">Green sea-turtle</name>
    <name type="synonym">Chelonia agassizi</name>
    <dbReference type="NCBI Taxonomy" id="8469"/>
    <lineage>
        <taxon>Eukaryota</taxon>
        <taxon>Metazoa</taxon>
        <taxon>Chordata</taxon>
        <taxon>Craniata</taxon>
        <taxon>Vertebrata</taxon>
        <taxon>Euteleostomi</taxon>
        <taxon>Archelosauria</taxon>
        <taxon>Testudinata</taxon>
        <taxon>Testudines</taxon>
        <taxon>Cryptodira</taxon>
        <taxon>Durocryptodira</taxon>
        <taxon>Americhelydia</taxon>
        <taxon>Chelonioidea</taxon>
        <taxon>Cheloniidae</taxon>
        <taxon>Chelonia</taxon>
    </lineage>
</organism>
<name>M7BU75_CHEMY</name>